<evidence type="ECO:0000256" key="1">
    <source>
        <dbReference type="ARBA" id="ARBA00004123"/>
    </source>
</evidence>
<comment type="subcellular location">
    <subcellularLocation>
        <location evidence="1">Nucleus</location>
    </subcellularLocation>
</comment>
<dbReference type="GO" id="GO:0005681">
    <property type="term" value="C:spliceosomal complex"/>
    <property type="evidence" value="ECO:0007669"/>
    <property type="project" value="InterPro"/>
</dbReference>
<dbReference type="InterPro" id="IPR022755">
    <property type="entry name" value="Znf_C2H2_jaz"/>
</dbReference>
<sequence length="510" mass="59073">MILESERLLAEDLERLEQAIADRLLEEPRAIRERLSRDHQVARFVDRFQDQSKRLLEIQRDADNTRAKEIESISRGDPFEEFYRQLSSTKDFHRRYPNEPVENLERAYKRRAVEGASGYVDGIDIDSMFTGEEFNGRFLDMTQNHTEYLNLPGVKRITYLQYLSVYDKFDGFTKNQKTNDQYFQYLNGVSDYLESFLRRTRPLSNPDGIISGFDKEFDLAWEEGKITVFPAPKPATAGPQKEAPPNKDTGVYCDVCVKQFGNQKAYDNHLPGRKHKKALVLREESEANGSGDGTPAADSENPKNNVSAMRLKERAIGHREFRISKLSELLSKEREDTKVNVERKQSLTERERQMELEALLRESTTEAGTTTPGVGDDEESDSDDKIYNPLKLPLAWDGKPIPYWLYKLHGLGVEFPCEICGNFVYMGRRAFDKHFNEWRHTHGLRCLGITNTTLFREITKIDEAVKLWEKIQTDKKKEKMTQESVTEMEDEEGNVLPYQVWLDLKKQGLL</sequence>
<reference evidence="10 11" key="1">
    <citation type="journal article" date="2018" name="Nat. Ecol. Evol.">
        <title>Pezizomycetes genomes reveal the molecular basis of ectomycorrhizal truffle lifestyle.</title>
        <authorList>
            <person name="Murat C."/>
            <person name="Payen T."/>
            <person name="Noel B."/>
            <person name="Kuo A."/>
            <person name="Morin E."/>
            <person name="Chen J."/>
            <person name="Kohler A."/>
            <person name="Krizsan K."/>
            <person name="Balestrini R."/>
            <person name="Da Silva C."/>
            <person name="Montanini B."/>
            <person name="Hainaut M."/>
            <person name="Levati E."/>
            <person name="Barry K.W."/>
            <person name="Belfiori B."/>
            <person name="Cichocki N."/>
            <person name="Clum A."/>
            <person name="Dockter R.B."/>
            <person name="Fauchery L."/>
            <person name="Guy J."/>
            <person name="Iotti M."/>
            <person name="Le Tacon F."/>
            <person name="Lindquist E.A."/>
            <person name="Lipzen A."/>
            <person name="Malagnac F."/>
            <person name="Mello A."/>
            <person name="Molinier V."/>
            <person name="Miyauchi S."/>
            <person name="Poulain J."/>
            <person name="Riccioni C."/>
            <person name="Rubini A."/>
            <person name="Sitrit Y."/>
            <person name="Splivallo R."/>
            <person name="Traeger S."/>
            <person name="Wang M."/>
            <person name="Zifcakova L."/>
            <person name="Wipf D."/>
            <person name="Zambonelli A."/>
            <person name="Paolocci F."/>
            <person name="Nowrousian M."/>
            <person name="Ottonello S."/>
            <person name="Baldrian P."/>
            <person name="Spatafora J.W."/>
            <person name="Henrissat B."/>
            <person name="Nagy L.G."/>
            <person name="Aury J.M."/>
            <person name="Wincker P."/>
            <person name="Grigoriev I.V."/>
            <person name="Bonfante P."/>
            <person name="Martin F.M."/>
        </authorList>
    </citation>
    <scope>NUCLEOTIDE SEQUENCE [LARGE SCALE GENOMIC DNA]</scope>
    <source>
        <strain evidence="10 11">ATCC MYA-4762</strain>
    </source>
</reference>
<evidence type="ECO:0000256" key="2">
    <source>
        <dbReference type="ARBA" id="ARBA00008776"/>
    </source>
</evidence>
<keyword evidence="4" id="KW-0479">Metal-binding</keyword>
<evidence type="ECO:0000256" key="3">
    <source>
        <dbReference type="ARBA" id="ARBA00022553"/>
    </source>
</evidence>
<protein>
    <submittedName>
        <fullName evidence="10">Putative splicing factor 3a subunit 3</fullName>
    </submittedName>
</protein>
<feature type="region of interest" description="Disordered" evidence="8">
    <location>
        <begin position="360"/>
        <end position="383"/>
    </location>
</feature>
<dbReference type="FunCoup" id="A0A3N4LZ96">
    <property type="interactions" value="1237"/>
</dbReference>
<dbReference type="InterPro" id="IPR024598">
    <property type="entry name" value="SF3a60/Prp9_C"/>
</dbReference>
<organism evidence="10 11">
    <name type="scientific">Terfezia boudieri ATCC MYA-4762</name>
    <dbReference type="NCBI Taxonomy" id="1051890"/>
    <lineage>
        <taxon>Eukaryota</taxon>
        <taxon>Fungi</taxon>
        <taxon>Dikarya</taxon>
        <taxon>Ascomycota</taxon>
        <taxon>Pezizomycotina</taxon>
        <taxon>Pezizomycetes</taxon>
        <taxon>Pezizales</taxon>
        <taxon>Pezizaceae</taxon>
        <taxon>Terfezia</taxon>
    </lineage>
</organism>
<evidence type="ECO:0000256" key="4">
    <source>
        <dbReference type="ARBA" id="ARBA00022723"/>
    </source>
</evidence>
<dbReference type="Pfam" id="PF12171">
    <property type="entry name" value="zf-C2H2_jaz"/>
    <property type="match status" value="1"/>
</dbReference>
<dbReference type="Gene3D" id="3.30.160.60">
    <property type="entry name" value="Classic Zinc Finger"/>
    <property type="match status" value="1"/>
</dbReference>
<dbReference type="Pfam" id="PF11931">
    <property type="entry name" value="SF3a60_Prp9_C"/>
    <property type="match status" value="1"/>
</dbReference>
<evidence type="ECO:0000256" key="7">
    <source>
        <dbReference type="ARBA" id="ARBA00023242"/>
    </source>
</evidence>
<dbReference type="InterPro" id="IPR021966">
    <property type="entry name" value="SF3a60_bindingd"/>
</dbReference>
<proteinExistence type="inferred from homology"/>
<dbReference type="PANTHER" id="PTHR12786">
    <property type="entry name" value="SPLICING FACTOR SF3A-RELATED"/>
    <property type="match status" value="1"/>
</dbReference>
<gene>
    <name evidence="10" type="ORF">L211DRAFT_860645</name>
</gene>
<dbReference type="OrthoDB" id="2160351at2759"/>
<dbReference type="InterPro" id="IPR003604">
    <property type="entry name" value="Matrin/U1-like-C_Znf_C2H2"/>
</dbReference>
<dbReference type="AlphaFoldDB" id="A0A3N4LZ96"/>
<name>A0A3N4LZ96_9PEZI</name>
<evidence type="ECO:0000313" key="10">
    <source>
        <dbReference type="EMBL" id="RPB26998.1"/>
    </source>
</evidence>
<dbReference type="SMART" id="SM00355">
    <property type="entry name" value="ZnF_C2H2"/>
    <property type="match status" value="2"/>
</dbReference>
<accession>A0A3N4LZ96</accession>
<keyword evidence="3" id="KW-0597">Phosphoprotein</keyword>
<dbReference type="InParanoid" id="A0A3N4LZ96"/>
<dbReference type="PANTHER" id="PTHR12786:SF2">
    <property type="entry name" value="SPLICING FACTOR 3A SUBUNIT 3"/>
    <property type="match status" value="1"/>
</dbReference>
<dbReference type="InterPro" id="IPR000690">
    <property type="entry name" value="Matrin/U1-C_Znf_C2H2"/>
</dbReference>
<dbReference type="SMART" id="SM00451">
    <property type="entry name" value="ZnF_U1"/>
    <property type="match status" value="1"/>
</dbReference>
<dbReference type="Proteomes" id="UP000267821">
    <property type="component" value="Unassembled WGS sequence"/>
</dbReference>
<dbReference type="InterPro" id="IPR051421">
    <property type="entry name" value="RNA_Proc_DNA_Dmg_Regulator"/>
</dbReference>
<evidence type="ECO:0000259" key="9">
    <source>
        <dbReference type="PROSITE" id="PS50171"/>
    </source>
</evidence>
<keyword evidence="7" id="KW-0539">Nucleus</keyword>
<keyword evidence="6" id="KW-0862">Zinc</keyword>
<evidence type="ECO:0000313" key="11">
    <source>
        <dbReference type="Proteomes" id="UP000267821"/>
    </source>
</evidence>
<dbReference type="InterPro" id="IPR031774">
    <property type="entry name" value="SF3A3_dom"/>
</dbReference>
<feature type="region of interest" description="Disordered" evidence="8">
    <location>
        <begin position="283"/>
        <end position="306"/>
    </location>
</feature>
<keyword evidence="11" id="KW-1185">Reference proteome</keyword>
<dbReference type="GO" id="GO:0000398">
    <property type="term" value="P:mRNA splicing, via spliceosome"/>
    <property type="evidence" value="ECO:0007669"/>
    <property type="project" value="InterPro"/>
</dbReference>
<evidence type="ECO:0000256" key="8">
    <source>
        <dbReference type="SAM" id="MobiDB-lite"/>
    </source>
</evidence>
<evidence type="ECO:0000256" key="5">
    <source>
        <dbReference type="ARBA" id="ARBA00022771"/>
    </source>
</evidence>
<dbReference type="EMBL" id="ML121532">
    <property type="protein sequence ID" value="RPB26998.1"/>
    <property type="molecule type" value="Genomic_DNA"/>
</dbReference>
<dbReference type="STRING" id="1051890.A0A3N4LZ96"/>
<dbReference type="GO" id="GO:0008270">
    <property type="term" value="F:zinc ion binding"/>
    <property type="evidence" value="ECO:0007669"/>
    <property type="project" value="UniProtKB-KW"/>
</dbReference>
<dbReference type="GO" id="GO:0003723">
    <property type="term" value="F:RNA binding"/>
    <property type="evidence" value="ECO:0007669"/>
    <property type="project" value="InterPro"/>
</dbReference>
<dbReference type="SUPFAM" id="SSF57667">
    <property type="entry name" value="beta-beta-alpha zinc fingers"/>
    <property type="match status" value="1"/>
</dbReference>
<keyword evidence="5" id="KW-0863">Zinc-finger</keyword>
<dbReference type="Pfam" id="PF16837">
    <property type="entry name" value="SF3A3"/>
    <property type="match status" value="1"/>
</dbReference>
<dbReference type="InterPro" id="IPR013087">
    <property type="entry name" value="Znf_C2H2_type"/>
</dbReference>
<comment type="similarity">
    <text evidence="2">Belongs to the SF3A3 family.</text>
</comment>
<dbReference type="Pfam" id="PF12108">
    <property type="entry name" value="SF3a60_bindingd"/>
    <property type="match status" value="1"/>
</dbReference>
<feature type="domain" description="Matrin-type" evidence="9">
    <location>
        <begin position="415"/>
        <end position="446"/>
    </location>
</feature>
<dbReference type="PROSITE" id="PS50171">
    <property type="entry name" value="ZF_MATRIN"/>
    <property type="match status" value="1"/>
</dbReference>
<dbReference type="InterPro" id="IPR036236">
    <property type="entry name" value="Znf_C2H2_sf"/>
</dbReference>
<evidence type="ECO:0000256" key="6">
    <source>
        <dbReference type="ARBA" id="ARBA00022833"/>
    </source>
</evidence>